<dbReference type="EMBL" id="FORY01000004">
    <property type="protein sequence ID" value="SFJ40162.1"/>
    <property type="molecule type" value="Genomic_DNA"/>
</dbReference>
<evidence type="ECO:0000256" key="13">
    <source>
        <dbReference type="ARBA" id="ARBA00023136"/>
    </source>
</evidence>
<dbReference type="Pfam" id="PF00512">
    <property type="entry name" value="HisKA"/>
    <property type="match status" value="1"/>
</dbReference>
<feature type="domain" description="PAS" evidence="16">
    <location>
        <begin position="312"/>
        <end position="353"/>
    </location>
</feature>
<evidence type="ECO:0000256" key="6">
    <source>
        <dbReference type="ARBA" id="ARBA00022679"/>
    </source>
</evidence>
<dbReference type="Gene3D" id="3.30.565.10">
    <property type="entry name" value="Histidine kinase-like ATPase, C-terminal domain"/>
    <property type="match status" value="1"/>
</dbReference>
<dbReference type="InterPro" id="IPR005467">
    <property type="entry name" value="His_kinase_dom"/>
</dbReference>
<keyword evidence="18" id="KW-1185">Reference proteome</keyword>
<dbReference type="GO" id="GO:0007234">
    <property type="term" value="P:osmosensory signaling via phosphorelay pathway"/>
    <property type="evidence" value="ECO:0007669"/>
    <property type="project" value="TreeGrafter"/>
</dbReference>
<reference evidence="17 18" key="1">
    <citation type="submission" date="2016-10" db="EMBL/GenBank/DDBJ databases">
        <authorList>
            <person name="de Groot N.N."/>
        </authorList>
    </citation>
    <scope>NUCLEOTIDE SEQUENCE [LARGE SCALE GENOMIC DNA]</scope>
    <source>
        <strain evidence="17 18">CGMCC 1.8891</strain>
    </source>
</reference>
<accession>A0A1I3R351</accession>
<evidence type="ECO:0000313" key="17">
    <source>
        <dbReference type="EMBL" id="SFJ40162.1"/>
    </source>
</evidence>
<keyword evidence="13 14" id="KW-0472">Membrane</keyword>
<dbReference type="Pfam" id="PF02518">
    <property type="entry name" value="HATPase_c"/>
    <property type="match status" value="1"/>
</dbReference>
<evidence type="ECO:0000256" key="8">
    <source>
        <dbReference type="ARBA" id="ARBA00022741"/>
    </source>
</evidence>
<keyword evidence="9 17" id="KW-0418">Kinase</keyword>
<evidence type="ECO:0000313" key="18">
    <source>
        <dbReference type="Proteomes" id="UP000183299"/>
    </source>
</evidence>
<dbReference type="InterPro" id="IPR050351">
    <property type="entry name" value="BphY/WalK/GraS-like"/>
</dbReference>
<dbReference type="PROSITE" id="PS50109">
    <property type="entry name" value="HIS_KIN"/>
    <property type="match status" value="1"/>
</dbReference>
<dbReference type="AlphaFoldDB" id="A0A1I3R351"/>
<sequence>MSHMFNRPYTVHGKPDSGRVFIALVLSLVVVFVAGITLLVRSDYKRTVNESGDQLAYIAELLEQSVESTLAVANLHMWGMIDQIALAELGTTEEIESRYGDLLRKTVEEIDQINSVVLIAPDGNVIWASVDNLSGRYLGDRQYFREALRLGEGEYAVGVPLIARGSGRRVTPIAWPVVSPYGRVLGVIVSSLGEEYFSDLLTLTEFPPDLHVDIQASNGAAAFHSNEAPRKIGSTIISATREIASLGLTIDVSRSKHAVMSAFYFRTAGFIAVAIILFATAIGMAISLKAKSVQLATGLHRSKEDNYRIVAAQREFNTIFDNVGDGIVIFSEDGTLNRTNKMAREILGAEQNEAAVARLRTLLPEFSDINSDFEVHRIKTDETQPDQAVQCRVMKLTTGDQEIAYCVLTDVTAEERLAAARTNFITSINHELRTPLTSLAGALELMENRYAESLPAPARRLLAMGSRNADRLLLLVNDILTLQAIDQGKFHVDAEPVSVETALEEAISTNSGYGVATGVKLKRIASVSGDVFVDPDRLQQIFSNLISNAIKYSRPEGIVEIGAQETGDEVTFYVRDAGPGIPKAARHRLYERFTTPLHGRGVQMSGTGLGLAITKQLVERQDGQITFETRTEEDGQQDTGTVFYVTFKRPAAPATEKTA</sequence>
<dbReference type="SUPFAM" id="SSF47384">
    <property type="entry name" value="Homodimeric domain of signal transducing histidine kinase"/>
    <property type="match status" value="1"/>
</dbReference>
<name>A0A1I3R351_9RHOB</name>
<evidence type="ECO:0000256" key="3">
    <source>
        <dbReference type="ARBA" id="ARBA00012438"/>
    </source>
</evidence>
<gene>
    <name evidence="17" type="ORF">SAMN04488138_104227</name>
</gene>
<dbReference type="Proteomes" id="UP000183299">
    <property type="component" value="Unassembled WGS sequence"/>
</dbReference>
<keyword evidence="7 14" id="KW-0812">Transmembrane</keyword>
<dbReference type="OrthoDB" id="7179697at2"/>
<dbReference type="Gene3D" id="3.30.450.20">
    <property type="entry name" value="PAS domain"/>
    <property type="match status" value="2"/>
</dbReference>
<dbReference type="STRING" id="576117.SAMN04488138_104227"/>
<evidence type="ECO:0000256" key="4">
    <source>
        <dbReference type="ARBA" id="ARBA00022475"/>
    </source>
</evidence>
<dbReference type="InterPro" id="IPR003594">
    <property type="entry name" value="HATPase_dom"/>
</dbReference>
<evidence type="ECO:0000256" key="5">
    <source>
        <dbReference type="ARBA" id="ARBA00022553"/>
    </source>
</evidence>
<evidence type="ECO:0000259" key="16">
    <source>
        <dbReference type="PROSITE" id="PS50112"/>
    </source>
</evidence>
<dbReference type="EC" id="2.7.13.3" evidence="3"/>
<dbReference type="InterPro" id="IPR003661">
    <property type="entry name" value="HisK_dim/P_dom"/>
</dbReference>
<dbReference type="GO" id="GO:0030295">
    <property type="term" value="F:protein kinase activator activity"/>
    <property type="evidence" value="ECO:0007669"/>
    <property type="project" value="TreeGrafter"/>
</dbReference>
<evidence type="ECO:0000256" key="14">
    <source>
        <dbReference type="SAM" id="Phobius"/>
    </source>
</evidence>
<dbReference type="InterPro" id="IPR035965">
    <property type="entry name" value="PAS-like_dom_sf"/>
</dbReference>
<feature type="transmembrane region" description="Helical" evidence="14">
    <location>
        <begin position="263"/>
        <end position="286"/>
    </location>
</feature>
<dbReference type="RefSeq" id="WP_082715306.1">
    <property type="nucleotide sequence ID" value="NZ_FORY01000004.1"/>
</dbReference>
<proteinExistence type="predicted"/>
<evidence type="ECO:0000256" key="12">
    <source>
        <dbReference type="ARBA" id="ARBA00023012"/>
    </source>
</evidence>
<dbReference type="CDD" id="cd00075">
    <property type="entry name" value="HATPase"/>
    <property type="match status" value="1"/>
</dbReference>
<evidence type="ECO:0000256" key="9">
    <source>
        <dbReference type="ARBA" id="ARBA00022777"/>
    </source>
</evidence>
<dbReference type="InterPro" id="IPR036097">
    <property type="entry name" value="HisK_dim/P_sf"/>
</dbReference>
<comment type="subcellular location">
    <subcellularLocation>
        <location evidence="2">Cell membrane</location>
        <topology evidence="2">Multi-pass membrane protein</topology>
    </subcellularLocation>
</comment>
<keyword evidence="8" id="KW-0547">Nucleotide-binding</keyword>
<dbReference type="GO" id="GO:0000155">
    <property type="term" value="F:phosphorelay sensor kinase activity"/>
    <property type="evidence" value="ECO:0007669"/>
    <property type="project" value="InterPro"/>
</dbReference>
<dbReference type="CDD" id="cd00082">
    <property type="entry name" value="HisKA"/>
    <property type="match status" value="1"/>
</dbReference>
<dbReference type="PROSITE" id="PS50112">
    <property type="entry name" value="PAS"/>
    <property type="match status" value="1"/>
</dbReference>
<dbReference type="SUPFAM" id="SSF103190">
    <property type="entry name" value="Sensory domain-like"/>
    <property type="match status" value="1"/>
</dbReference>
<dbReference type="SMART" id="SM00387">
    <property type="entry name" value="HATPase_c"/>
    <property type="match status" value="1"/>
</dbReference>
<protein>
    <recommendedName>
        <fullName evidence="3">histidine kinase</fullName>
        <ecNumber evidence="3">2.7.13.3</ecNumber>
    </recommendedName>
</protein>
<feature type="transmembrane region" description="Helical" evidence="14">
    <location>
        <begin position="20"/>
        <end position="40"/>
    </location>
</feature>
<dbReference type="CDD" id="cd12914">
    <property type="entry name" value="PDC1_DGC_like"/>
    <property type="match status" value="1"/>
</dbReference>
<dbReference type="PANTHER" id="PTHR42878">
    <property type="entry name" value="TWO-COMPONENT HISTIDINE KINASE"/>
    <property type="match status" value="1"/>
</dbReference>
<dbReference type="InterPro" id="IPR004358">
    <property type="entry name" value="Sig_transdc_His_kin-like_C"/>
</dbReference>
<evidence type="ECO:0000256" key="7">
    <source>
        <dbReference type="ARBA" id="ARBA00022692"/>
    </source>
</evidence>
<dbReference type="InterPro" id="IPR029151">
    <property type="entry name" value="Sensor-like_sf"/>
</dbReference>
<dbReference type="GeneID" id="98664450"/>
<evidence type="ECO:0000256" key="1">
    <source>
        <dbReference type="ARBA" id="ARBA00000085"/>
    </source>
</evidence>
<keyword evidence="12" id="KW-0902">Two-component regulatory system</keyword>
<keyword evidence="11 14" id="KW-1133">Transmembrane helix</keyword>
<dbReference type="InterPro" id="IPR000014">
    <property type="entry name" value="PAS"/>
</dbReference>
<feature type="domain" description="Histidine kinase" evidence="15">
    <location>
        <begin position="427"/>
        <end position="651"/>
    </location>
</feature>
<dbReference type="GO" id="GO:0005886">
    <property type="term" value="C:plasma membrane"/>
    <property type="evidence" value="ECO:0007669"/>
    <property type="project" value="UniProtKB-SubCell"/>
</dbReference>
<dbReference type="PANTHER" id="PTHR42878:SF7">
    <property type="entry name" value="SENSOR HISTIDINE KINASE GLRK"/>
    <property type="match status" value="1"/>
</dbReference>
<evidence type="ECO:0000256" key="2">
    <source>
        <dbReference type="ARBA" id="ARBA00004651"/>
    </source>
</evidence>
<evidence type="ECO:0000259" key="15">
    <source>
        <dbReference type="PROSITE" id="PS50109"/>
    </source>
</evidence>
<dbReference type="SUPFAM" id="SSF55785">
    <property type="entry name" value="PYP-like sensor domain (PAS domain)"/>
    <property type="match status" value="1"/>
</dbReference>
<keyword evidence="10" id="KW-0067">ATP-binding</keyword>
<dbReference type="Gene3D" id="1.10.287.130">
    <property type="match status" value="1"/>
</dbReference>
<keyword evidence="4" id="KW-1003">Cell membrane</keyword>
<keyword evidence="5" id="KW-0597">Phosphoprotein</keyword>
<dbReference type="GO" id="GO:0000156">
    <property type="term" value="F:phosphorelay response regulator activity"/>
    <property type="evidence" value="ECO:0007669"/>
    <property type="project" value="TreeGrafter"/>
</dbReference>
<organism evidence="17 18">
    <name type="scientific">Celeribacter halophilus</name>
    <dbReference type="NCBI Taxonomy" id="576117"/>
    <lineage>
        <taxon>Bacteria</taxon>
        <taxon>Pseudomonadati</taxon>
        <taxon>Pseudomonadota</taxon>
        <taxon>Alphaproteobacteria</taxon>
        <taxon>Rhodobacterales</taxon>
        <taxon>Roseobacteraceae</taxon>
        <taxon>Celeribacter</taxon>
    </lineage>
</organism>
<dbReference type="InterPro" id="IPR036890">
    <property type="entry name" value="HATPase_C_sf"/>
</dbReference>
<keyword evidence="6" id="KW-0808">Transferase</keyword>
<evidence type="ECO:0000256" key="11">
    <source>
        <dbReference type="ARBA" id="ARBA00022989"/>
    </source>
</evidence>
<dbReference type="GO" id="GO:0005524">
    <property type="term" value="F:ATP binding"/>
    <property type="evidence" value="ECO:0007669"/>
    <property type="project" value="UniProtKB-KW"/>
</dbReference>
<dbReference type="SUPFAM" id="SSF55874">
    <property type="entry name" value="ATPase domain of HSP90 chaperone/DNA topoisomerase II/histidine kinase"/>
    <property type="match status" value="1"/>
</dbReference>
<dbReference type="SMART" id="SM00388">
    <property type="entry name" value="HisKA"/>
    <property type="match status" value="1"/>
</dbReference>
<dbReference type="PRINTS" id="PR00344">
    <property type="entry name" value="BCTRLSENSOR"/>
</dbReference>
<comment type="catalytic activity">
    <reaction evidence="1">
        <text>ATP + protein L-histidine = ADP + protein N-phospho-L-histidine.</text>
        <dbReference type="EC" id="2.7.13.3"/>
    </reaction>
</comment>
<evidence type="ECO:0000256" key="10">
    <source>
        <dbReference type="ARBA" id="ARBA00022840"/>
    </source>
</evidence>